<evidence type="ECO:0000259" key="8">
    <source>
        <dbReference type="SMART" id="SM00905"/>
    </source>
</evidence>
<dbReference type="InterPro" id="IPR006157">
    <property type="entry name" value="FolB_dom"/>
</dbReference>
<dbReference type="InterPro" id="IPR006156">
    <property type="entry name" value="Dihydroneopterin_aldolase"/>
</dbReference>
<keyword evidence="10" id="KW-1185">Reference proteome</keyword>
<proteinExistence type="inferred from homology"/>
<keyword evidence="5" id="KW-0289">Folate biosynthesis</keyword>
<dbReference type="EC" id="4.1.2.25" evidence="4"/>
<dbReference type="GO" id="GO:0046656">
    <property type="term" value="P:folic acid biosynthetic process"/>
    <property type="evidence" value="ECO:0007669"/>
    <property type="project" value="UniProtKB-KW"/>
</dbReference>
<organism evidence="9 10">
    <name type="scientific">Streptosporangium saharense</name>
    <dbReference type="NCBI Taxonomy" id="1706840"/>
    <lineage>
        <taxon>Bacteria</taxon>
        <taxon>Bacillati</taxon>
        <taxon>Actinomycetota</taxon>
        <taxon>Actinomycetes</taxon>
        <taxon>Streptosporangiales</taxon>
        <taxon>Streptosporangiaceae</taxon>
        <taxon>Streptosporangium</taxon>
    </lineage>
</organism>
<feature type="domain" description="Dihydroneopterin aldolase/epimerase" evidence="8">
    <location>
        <begin position="4"/>
        <end position="114"/>
    </location>
</feature>
<dbReference type="InterPro" id="IPR043133">
    <property type="entry name" value="GTP-CH-I_C/QueF"/>
</dbReference>
<evidence type="ECO:0000256" key="5">
    <source>
        <dbReference type="ARBA" id="ARBA00022909"/>
    </source>
</evidence>
<evidence type="ECO:0000256" key="6">
    <source>
        <dbReference type="ARBA" id="ARBA00023239"/>
    </source>
</evidence>
<dbReference type="NCBIfam" id="TIGR00526">
    <property type="entry name" value="folB_dom"/>
    <property type="match status" value="1"/>
</dbReference>
<evidence type="ECO:0000256" key="1">
    <source>
        <dbReference type="ARBA" id="ARBA00001353"/>
    </source>
</evidence>
<dbReference type="SUPFAM" id="SSF55620">
    <property type="entry name" value="Tetrahydrobiopterin biosynthesis enzymes-like"/>
    <property type="match status" value="1"/>
</dbReference>
<comment type="caution">
    <text evidence="9">The sequence shown here is derived from an EMBL/GenBank/DDBJ whole genome shotgun (WGS) entry which is preliminary data.</text>
</comment>
<comment type="catalytic activity">
    <reaction evidence="1">
        <text>7,8-dihydroneopterin = 6-hydroxymethyl-7,8-dihydropterin + glycolaldehyde</text>
        <dbReference type="Rhea" id="RHEA:10540"/>
        <dbReference type="ChEBI" id="CHEBI:17001"/>
        <dbReference type="ChEBI" id="CHEBI:17071"/>
        <dbReference type="ChEBI" id="CHEBI:44841"/>
        <dbReference type="EC" id="4.1.2.25"/>
    </reaction>
</comment>
<dbReference type="SMART" id="SM00905">
    <property type="entry name" value="FolB"/>
    <property type="match status" value="1"/>
</dbReference>
<sequence length="135" mass="14450">MDEIEIDKLRLRCVIGVTDPERLAKSDVVLDLKVGTDLRKVARSDSLADGWDYRSATKAVIALVEESEYRTVEALAEAVAHTIVVGFGATAVRVRVHKPGALRFTDSVGVAIRRGLADYPASDLTGADLEGSVAA</sequence>
<dbReference type="CDD" id="cd00534">
    <property type="entry name" value="DHNA_DHNTPE"/>
    <property type="match status" value="1"/>
</dbReference>
<comment type="pathway">
    <text evidence="2">Cofactor biosynthesis; tetrahydrofolate biosynthesis; 2-amino-4-hydroxy-6-hydroxymethyl-7,8-dihydropteridine diphosphate from 7,8-dihydroneopterin triphosphate: step 3/4.</text>
</comment>
<reference evidence="9 10" key="1">
    <citation type="submission" date="2020-08" db="EMBL/GenBank/DDBJ databases">
        <title>Genomic Encyclopedia of Type Strains, Phase III (KMG-III): the genomes of soil and plant-associated and newly described type strains.</title>
        <authorList>
            <person name="Whitman W."/>
        </authorList>
    </citation>
    <scope>NUCLEOTIDE SEQUENCE [LARGE SCALE GENOMIC DNA]</scope>
    <source>
        <strain evidence="9 10">CECT 8840</strain>
    </source>
</reference>
<dbReference type="AlphaFoldDB" id="A0A7W7QVJ5"/>
<comment type="similarity">
    <text evidence="3">Belongs to the DHNA family.</text>
</comment>
<accession>A0A7W7QVJ5</accession>
<dbReference type="Proteomes" id="UP000552644">
    <property type="component" value="Unassembled WGS sequence"/>
</dbReference>
<dbReference type="Pfam" id="PF02152">
    <property type="entry name" value="FolB"/>
    <property type="match status" value="1"/>
</dbReference>
<dbReference type="GO" id="GO:0005737">
    <property type="term" value="C:cytoplasm"/>
    <property type="evidence" value="ECO:0007669"/>
    <property type="project" value="TreeGrafter"/>
</dbReference>
<dbReference type="RefSeq" id="WP_312863980.1">
    <property type="nucleotide sequence ID" value="NZ_JACHJP010000014.1"/>
</dbReference>
<evidence type="ECO:0000256" key="7">
    <source>
        <dbReference type="ARBA" id="ARBA00032903"/>
    </source>
</evidence>
<name>A0A7W7QVJ5_9ACTN</name>
<evidence type="ECO:0000256" key="4">
    <source>
        <dbReference type="ARBA" id="ARBA00013043"/>
    </source>
</evidence>
<evidence type="ECO:0000313" key="10">
    <source>
        <dbReference type="Proteomes" id="UP000552644"/>
    </source>
</evidence>
<dbReference type="GO" id="GO:0004150">
    <property type="term" value="F:dihydroneopterin aldolase activity"/>
    <property type="evidence" value="ECO:0007669"/>
    <property type="project" value="UniProtKB-EC"/>
</dbReference>
<keyword evidence="6" id="KW-0456">Lyase</keyword>
<evidence type="ECO:0000256" key="3">
    <source>
        <dbReference type="ARBA" id="ARBA00005708"/>
    </source>
</evidence>
<dbReference type="PANTHER" id="PTHR42844:SF1">
    <property type="entry name" value="DIHYDRONEOPTERIN ALDOLASE 1-RELATED"/>
    <property type="match status" value="1"/>
</dbReference>
<dbReference type="EMBL" id="JACHJP010000014">
    <property type="protein sequence ID" value="MBB4920568.1"/>
    <property type="molecule type" value="Genomic_DNA"/>
</dbReference>
<protein>
    <recommendedName>
        <fullName evidence="4">dihydroneopterin aldolase</fullName>
        <ecNumber evidence="4">4.1.2.25</ecNumber>
    </recommendedName>
    <alternativeName>
        <fullName evidence="7">7,8-dihydroneopterin aldolase</fullName>
    </alternativeName>
</protein>
<evidence type="ECO:0000313" key="9">
    <source>
        <dbReference type="EMBL" id="MBB4920568.1"/>
    </source>
</evidence>
<gene>
    <name evidence="9" type="ORF">FHS44_007719</name>
</gene>
<dbReference type="PANTHER" id="PTHR42844">
    <property type="entry name" value="DIHYDRONEOPTERIN ALDOLASE 1-RELATED"/>
    <property type="match status" value="1"/>
</dbReference>
<dbReference type="Gene3D" id="3.30.1130.10">
    <property type="match status" value="1"/>
</dbReference>
<evidence type="ECO:0000256" key="2">
    <source>
        <dbReference type="ARBA" id="ARBA00005013"/>
    </source>
</evidence>